<dbReference type="GO" id="GO:0005886">
    <property type="term" value="C:plasma membrane"/>
    <property type="evidence" value="ECO:0007669"/>
    <property type="project" value="UniProtKB-SubCell"/>
</dbReference>
<gene>
    <name evidence="8" type="ORF">AWB82_00643</name>
</gene>
<dbReference type="PANTHER" id="PTHR30509">
    <property type="entry name" value="P-HYDROXYBENZOIC ACID EFFLUX PUMP SUBUNIT-RELATED"/>
    <property type="match status" value="1"/>
</dbReference>
<dbReference type="Pfam" id="PF04632">
    <property type="entry name" value="FUSC"/>
    <property type="match status" value="1"/>
</dbReference>
<evidence type="ECO:0000256" key="2">
    <source>
        <dbReference type="ARBA" id="ARBA00022448"/>
    </source>
</evidence>
<dbReference type="InterPro" id="IPR006726">
    <property type="entry name" value="PHBA_efflux_AaeB/fusaric-R"/>
</dbReference>
<evidence type="ECO:0000256" key="7">
    <source>
        <dbReference type="SAM" id="Phobius"/>
    </source>
</evidence>
<evidence type="ECO:0000256" key="6">
    <source>
        <dbReference type="ARBA" id="ARBA00023136"/>
    </source>
</evidence>
<feature type="transmembrane region" description="Helical" evidence="7">
    <location>
        <begin position="95"/>
        <end position="111"/>
    </location>
</feature>
<dbReference type="PANTHER" id="PTHR30509:SF9">
    <property type="entry name" value="MULTIDRUG RESISTANCE PROTEIN MDTO"/>
    <property type="match status" value="1"/>
</dbReference>
<evidence type="ECO:0000256" key="4">
    <source>
        <dbReference type="ARBA" id="ARBA00022692"/>
    </source>
</evidence>
<proteinExistence type="predicted"/>
<keyword evidence="6 7" id="KW-0472">Membrane</keyword>
<feature type="transmembrane region" description="Helical" evidence="7">
    <location>
        <begin position="118"/>
        <end position="137"/>
    </location>
</feature>
<protein>
    <submittedName>
        <fullName evidence="8">Membrane protein-like protein</fullName>
    </submittedName>
</protein>
<evidence type="ECO:0000256" key="5">
    <source>
        <dbReference type="ARBA" id="ARBA00022989"/>
    </source>
</evidence>
<dbReference type="GO" id="GO:0022857">
    <property type="term" value="F:transmembrane transporter activity"/>
    <property type="evidence" value="ECO:0007669"/>
    <property type="project" value="InterPro"/>
</dbReference>
<dbReference type="EMBL" id="FCOJ02000003">
    <property type="protein sequence ID" value="SAK44377.1"/>
    <property type="molecule type" value="Genomic_DNA"/>
</dbReference>
<keyword evidence="3" id="KW-1003">Cell membrane</keyword>
<evidence type="ECO:0000313" key="9">
    <source>
        <dbReference type="Proteomes" id="UP000054596"/>
    </source>
</evidence>
<dbReference type="STRING" id="1777143.AWB82_00643"/>
<keyword evidence="4 7" id="KW-0812">Transmembrane</keyword>
<dbReference type="OrthoDB" id="8999510at2"/>
<evidence type="ECO:0000256" key="3">
    <source>
        <dbReference type="ARBA" id="ARBA00022475"/>
    </source>
</evidence>
<comment type="subcellular location">
    <subcellularLocation>
        <location evidence="1">Cell membrane</location>
        <topology evidence="1">Multi-pass membrane protein</topology>
    </subcellularLocation>
</comment>
<keyword evidence="9" id="KW-1185">Reference proteome</keyword>
<dbReference type="RefSeq" id="WP_086965695.1">
    <property type="nucleotide sequence ID" value="NZ_FCOJ02000003.1"/>
</dbReference>
<dbReference type="AlphaFoldDB" id="A0A157ZHG4"/>
<name>A0A157ZHG4_9BURK</name>
<sequence length="353" mass="37438">MTAITRTPPQARAFFGAPEARRLLRTLMSCTISYGAARLATLPEGYWALITTLVVVTQPTLTQAVDIARDQIIGAFIGAMAGVLGIVAMQRGAPPLAVFSIALVPLAALSAKRPALRLACVTLVIVVLIPAGPGSPFERPMHRVLEILIGAASSFVVSAVWPNPTLKAAHRSVADTLKSLGQLIGLYLSGEPNEARATRLETQSTDAQKALDDALKEAEREHVIVLVQDRRSDAIDKAAPFLRRLHGDALFLAKAVSHLDRDTCAARLGTTGRELQALFETLAGVLASNRPSNRQDDAKLAGARSAVEDIKSMLAQQEATHGAQAVAQFVIGLIVADLDALIATIYPPKESAA</sequence>
<accession>A0A157ZHG4</accession>
<keyword evidence="2" id="KW-0813">Transport</keyword>
<organism evidence="8 9">
    <name type="scientific">Caballeronia glebae</name>
    <dbReference type="NCBI Taxonomy" id="1777143"/>
    <lineage>
        <taxon>Bacteria</taxon>
        <taxon>Pseudomonadati</taxon>
        <taxon>Pseudomonadota</taxon>
        <taxon>Betaproteobacteria</taxon>
        <taxon>Burkholderiales</taxon>
        <taxon>Burkholderiaceae</taxon>
        <taxon>Caballeronia</taxon>
    </lineage>
</organism>
<evidence type="ECO:0000256" key="1">
    <source>
        <dbReference type="ARBA" id="ARBA00004651"/>
    </source>
</evidence>
<feature type="transmembrane region" description="Helical" evidence="7">
    <location>
        <begin position="72"/>
        <end position="89"/>
    </location>
</feature>
<dbReference type="Proteomes" id="UP000054596">
    <property type="component" value="Unassembled WGS sequence"/>
</dbReference>
<keyword evidence="5 7" id="KW-1133">Transmembrane helix</keyword>
<evidence type="ECO:0000313" key="8">
    <source>
        <dbReference type="EMBL" id="SAK44377.1"/>
    </source>
</evidence>
<reference evidence="8" key="1">
    <citation type="submission" date="2016-01" db="EMBL/GenBank/DDBJ databases">
        <authorList>
            <person name="Peeters C."/>
        </authorList>
    </citation>
    <scope>NUCLEOTIDE SEQUENCE [LARGE SCALE GENOMIC DNA]</scope>
    <source>
        <strain evidence="8">LMG 29325</strain>
    </source>
</reference>
<comment type="caution">
    <text evidence="8">The sequence shown here is derived from an EMBL/GenBank/DDBJ whole genome shotgun (WGS) entry which is preliminary data.</text>
</comment>